<evidence type="ECO:0000313" key="4">
    <source>
        <dbReference type="EMBL" id="KAJ3691380.1"/>
    </source>
</evidence>
<dbReference type="PANTHER" id="PTHR31415:SF52">
    <property type="entry name" value="LATE EMBRYOGENESIS ABUNDANT (LEA) HYDROXYPROLINE-RICH GLYCOPROTEIN FAMILY-RELATED"/>
    <property type="match status" value="1"/>
</dbReference>
<dbReference type="GO" id="GO:0009506">
    <property type="term" value="C:plasmodesma"/>
    <property type="evidence" value="ECO:0007669"/>
    <property type="project" value="TreeGrafter"/>
</dbReference>
<proteinExistence type="predicted"/>
<keyword evidence="2 3" id="KW-0472">Membrane</keyword>
<evidence type="ECO:0000313" key="5">
    <source>
        <dbReference type="Proteomes" id="UP001210211"/>
    </source>
</evidence>
<keyword evidence="5" id="KW-1185">Reference proteome</keyword>
<evidence type="ECO:0000256" key="2">
    <source>
        <dbReference type="ARBA" id="ARBA00023136"/>
    </source>
</evidence>
<dbReference type="GO" id="GO:0098542">
    <property type="term" value="P:defense response to other organism"/>
    <property type="evidence" value="ECO:0007669"/>
    <property type="project" value="InterPro"/>
</dbReference>
<dbReference type="InterPro" id="IPR044839">
    <property type="entry name" value="NDR1-like"/>
</dbReference>
<feature type="transmembrane region" description="Helical" evidence="3">
    <location>
        <begin position="12"/>
        <end position="29"/>
    </location>
</feature>
<dbReference type="AlphaFoldDB" id="A0AAD6ENW4"/>
<comment type="subcellular location">
    <subcellularLocation>
        <location evidence="1">Membrane</location>
    </subcellularLocation>
</comment>
<comment type="caution">
    <text evidence="4">The sequence shown here is derived from an EMBL/GenBank/DDBJ whole genome shotgun (WGS) entry which is preliminary data.</text>
</comment>
<dbReference type="EMBL" id="JAMRDG010000002">
    <property type="protein sequence ID" value="KAJ3691380.1"/>
    <property type="molecule type" value="Genomic_DNA"/>
</dbReference>
<feature type="transmembrane region" description="Helical" evidence="3">
    <location>
        <begin position="177"/>
        <end position="196"/>
    </location>
</feature>
<gene>
    <name evidence="4" type="ORF">LUZ61_020544</name>
</gene>
<organism evidence="4 5">
    <name type="scientific">Rhynchospora tenuis</name>
    <dbReference type="NCBI Taxonomy" id="198213"/>
    <lineage>
        <taxon>Eukaryota</taxon>
        <taxon>Viridiplantae</taxon>
        <taxon>Streptophyta</taxon>
        <taxon>Embryophyta</taxon>
        <taxon>Tracheophyta</taxon>
        <taxon>Spermatophyta</taxon>
        <taxon>Magnoliopsida</taxon>
        <taxon>Liliopsida</taxon>
        <taxon>Poales</taxon>
        <taxon>Cyperaceae</taxon>
        <taxon>Cyperoideae</taxon>
        <taxon>Rhynchosporeae</taxon>
        <taxon>Rhynchospora</taxon>
    </lineage>
</organism>
<keyword evidence="3" id="KW-1133">Transmembrane helix</keyword>
<name>A0AAD6ENW4_9POAL</name>
<evidence type="ECO:0000256" key="3">
    <source>
        <dbReference type="SAM" id="Phobius"/>
    </source>
</evidence>
<reference evidence="4 5" key="1">
    <citation type="journal article" date="2022" name="Cell">
        <title>Repeat-based holocentromeres influence genome architecture and karyotype evolution.</title>
        <authorList>
            <person name="Hofstatter P.G."/>
            <person name="Thangavel G."/>
            <person name="Lux T."/>
            <person name="Neumann P."/>
            <person name="Vondrak T."/>
            <person name="Novak P."/>
            <person name="Zhang M."/>
            <person name="Costa L."/>
            <person name="Castellani M."/>
            <person name="Scott A."/>
            <person name="Toegelov H."/>
            <person name="Fuchs J."/>
            <person name="Mata-Sucre Y."/>
            <person name="Dias Y."/>
            <person name="Vanzela A.L.L."/>
            <person name="Huettel B."/>
            <person name="Almeida C.C.S."/>
            <person name="Simkova H."/>
            <person name="Souza G."/>
            <person name="Pedrosa-Harand A."/>
            <person name="Macas J."/>
            <person name="Mayer K.F.X."/>
            <person name="Houben A."/>
            <person name="Marques A."/>
        </authorList>
    </citation>
    <scope>NUCLEOTIDE SEQUENCE [LARGE SCALE GENOMIC DNA]</scope>
    <source>
        <strain evidence="4">RhyTen1mFocal</strain>
    </source>
</reference>
<protein>
    <submittedName>
        <fullName evidence="4">Uncharacterized protein</fullName>
    </submittedName>
</protein>
<dbReference type="GO" id="GO:0005886">
    <property type="term" value="C:plasma membrane"/>
    <property type="evidence" value="ECO:0007669"/>
    <property type="project" value="TreeGrafter"/>
</dbReference>
<dbReference type="PANTHER" id="PTHR31415">
    <property type="entry name" value="OS05G0367900 PROTEIN"/>
    <property type="match status" value="1"/>
</dbReference>
<sequence>MDSFEMGTYQCLAPLALLCIVVFNIYHIPPQFQLEELYIPALDKSINTTSPNTSITFHFYLEAYPISHVYYDSINVTFYANPKHKDSIATFTIPEFDQEENTKVDYGGTVNATGLDFEAAKREITTNGFTLFRVELEASVRYDCFVFWKTGWSGYRRAVDVKITDTGAGAADLGINILFWVIVTGVVLLLLVSYILSNQLIKLVKSWIQI</sequence>
<evidence type="ECO:0000256" key="1">
    <source>
        <dbReference type="ARBA" id="ARBA00004370"/>
    </source>
</evidence>
<dbReference type="Proteomes" id="UP001210211">
    <property type="component" value="Unassembled WGS sequence"/>
</dbReference>
<keyword evidence="3" id="KW-0812">Transmembrane</keyword>
<accession>A0AAD6ENW4</accession>